<name>A0AC61RKF3_9BACT</name>
<accession>A0AC61RKF3</accession>
<dbReference type="EMBL" id="SRYB01000001">
    <property type="protein sequence ID" value="TGY80823.1"/>
    <property type="molecule type" value="Genomic_DNA"/>
</dbReference>
<gene>
    <name evidence="1" type="ORF">E5331_00140</name>
</gene>
<dbReference type="Proteomes" id="UP000306319">
    <property type="component" value="Unassembled WGS sequence"/>
</dbReference>
<organism evidence="1 2">
    <name type="scientific">Lepagella muris</name>
    <dbReference type="NCBI Taxonomy" id="3032870"/>
    <lineage>
        <taxon>Bacteria</taxon>
        <taxon>Pseudomonadati</taxon>
        <taxon>Bacteroidota</taxon>
        <taxon>Bacteroidia</taxon>
        <taxon>Bacteroidales</taxon>
        <taxon>Muribaculaceae</taxon>
        <taxon>Lepagella</taxon>
    </lineage>
</organism>
<protein>
    <submittedName>
        <fullName evidence="1">Uncharacterized protein</fullName>
    </submittedName>
</protein>
<evidence type="ECO:0000313" key="2">
    <source>
        <dbReference type="Proteomes" id="UP000306319"/>
    </source>
</evidence>
<proteinExistence type="predicted"/>
<reference evidence="1" key="1">
    <citation type="submission" date="2019-04" db="EMBL/GenBank/DDBJ databases">
        <title>Microbes associate with the intestines of laboratory mice.</title>
        <authorList>
            <person name="Navarre W."/>
            <person name="Wong E."/>
            <person name="Huang K."/>
            <person name="Tropini C."/>
            <person name="Ng K."/>
            <person name="Yu B."/>
        </authorList>
    </citation>
    <scope>NUCLEOTIDE SEQUENCE</scope>
    <source>
        <strain evidence="1">NM04_E33</strain>
    </source>
</reference>
<sequence>MIGIIYKYTSPSGKIYIGQTTQERRRRKTFLNINKRYGGDKIDAARKKYGPSSFSYEVIERIKFNCSFDATLKLDELESFYIEKYDSYTNGYNMTLGGYTTRGFKFTEEQRAKMSQARIGKPGTPRTLEEKEAQSVRMKTLYKDPKWREWRREIDSDKEHRKRLSLSLKGEKNGMFGKKHSQESCAKMSKSRSGEKNIWYGKKKSNSYKAKIQASALIYHNEHPITDAIITKISKNISIPVRQLTLNREPIAEFDSTKSAGELVGIDSSCIVKCCKGKRTTAGGFRWEYVNISTISENIDPTIWIGTGEAVQLVGHNRNVLYYHMDIIKDIPYKKDGRKRYIHKPTLLKIFINQSY</sequence>
<evidence type="ECO:0000313" key="1">
    <source>
        <dbReference type="EMBL" id="TGY80823.1"/>
    </source>
</evidence>
<keyword evidence="2" id="KW-1185">Reference proteome</keyword>
<comment type="caution">
    <text evidence="1">The sequence shown here is derived from an EMBL/GenBank/DDBJ whole genome shotgun (WGS) entry which is preliminary data.</text>
</comment>